<evidence type="ECO:0000256" key="4">
    <source>
        <dbReference type="ARBA" id="ARBA00022801"/>
    </source>
</evidence>
<feature type="compositionally biased region" description="Polar residues" evidence="8">
    <location>
        <begin position="194"/>
        <end position="212"/>
    </location>
</feature>
<dbReference type="InterPro" id="IPR036852">
    <property type="entry name" value="Peptidase_S8/S53_dom_sf"/>
</dbReference>
<evidence type="ECO:0000256" key="9">
    <source>
        <dbReference type="SAM" id="SignalP"/>
    </source>
</evidence>
<feature type="chain" id="PRO_5022133551" evidence="9">
    <location>
        <begin position="31"/>
        <end position="675"/>
    </location>
</feature>
<dbReference type="InterPro" id="IPR000209">
    <property type="entry name" value="Peptidase_S8/S53_dom"/>
</dbReference>
<evidence type="ECO:0000256" key="8">
    <source>
        <dbReference type="SAM" id="MobiDB-lite"/>
    </source>
</evidence>
<dbReference type="SUPFAM" id="SSF54897">
    <property type="entry name" value="Protease propeptides/inhibitors"/>
    <property type="match status" value="1"/>
</dbReference>
<organism evidence="11 12">
    <name type="scientific">Leekyejoonella antrihumi</name>
    <dbReference type="NCBI Taxonomy" id="1660198"/>
    <lineage>
        <taxon>Bacteria</taxon>
        <taxon>Bacillati</taxon>
        <taxon>Actinomycetota</taxon>
        <taxon>Actinomycetes</taxon>
        <taxon>Micrococcales</taxon>
        <taxon>Dermacoccaceae</taxon>
        <taxon>Leekyejoonella</taxon>
    </lineage>
</organism>
<keyword evidence="6" id="KW-0106">Calcium</keyword>
<feature type="compositionally biased region" description="Low complexity" evidence="8">
    <location>
        <begin position="217"/>
        <end position="226"/>
    </location>
</feature>
<dbReference type="SMART" id="SM00944">
    <property type="entry name" value="Pro-kuma_activ"/>
    <property type="match status" value="1"/>
</dbReference>
<dbReference type="Pfam" id="PF00082">
    <property type="entry name" value="Peptidase_S8"/>
    <property type="match status" value="1"/>
</dbReference>
<dbReference type="PANTHER" id="PTHR14218:SF15">
    <property type="entry name" value="TRIPEPTIDYL-PEPTIDASE 1"/>
    <property type="match status" value="1"/>
</dbReference>
<dbReference type="InterPro" id="IPR023828">
    <property type="entry name" value="Peptidase_S8_Ser-AS"/>
</dbReference>
<dbReference type="PROSITE" id="PS00138">
    <property type="entry name" value="SUBTILASE_SER"/>
    <property type="match status" value="1"/>
</dbReference>
<dbReference type="Proteomes" id="UP000320244">
    <property type="component" value="Unassembled WGS sequence"/>
</dbReference>
<evidence type="ECO:0000256" key="7">
    <source>
        <dbReference type="ARBA" id="ARBA00023145"/>
    </source>
</evidence>
<dbReference type="InterPro" id="IPR015366">
    <property type="entry name" value="S53_propep"/>
</dbReference>
<keyword evidence="12" id="KW-1185">Reference proteome</keyword>
<evidence type="ECO:0000256" key="3">
    <source>
        <dbReference type="ARBA" id="ARBA00022723"/>
    </source>
</evidence>
<feature type="signal peptide" evidence="9">
    <location>
        <begin position="1"/>
        <end position="30"/>
    </location>
</feature>
<protein>
    <submittedName>
        <fullName evidence="11">Serine protease</fullName>
    </submittedName>
</protein>
<keyword evidence="3" id="KW-0479">Metal-binding</keyword>
<dbReference type="CDD" id="cd04056">
    <property type="entry name" value="Peptidases_S53"/>
    <property type="match status" value="1"/>
</dbReference>
<feature type="domain" description="Peptidase S53" evidence="10">
    <location>
        <begin position="265"/>
        <end position="675"/>
    </location>
</feature>
<sequence>MHRSSRFRTALIGGSAVFALACATPGFANAAASPGHNRHAVTVKPAWTTHASAQSAVTGAHHLSFNVVLNMRDAAGAQALAKAVSDPASAEYGHYVTAAQWRHRFAPTSSQIADVVAWLKSQGLTVGTVPANGRFIPVTGSVSAVNQAFQTTMRHYSLRGAAQTAPSTSLTVPESISPLVAGVSGLDSTAMAHPTSNTGTTTSDLKGPSSSPEMMRPLTSTSTSTLPGPPPAFVNAGPCSKYYGQKSAKALPKLVKNPMSYAVCGYQPAQIRGAYGLDTASRLKLNGSGVTVAIVDAYAAPTIYQDASKYARKHDQRNPLLKSKFTQDLPSSYSHVNECGGNGWYGEETLDVEAVHATAPGANIRYVGGASCYDTDLDAAVNRVVDQHSATIITNSYGDAGEPTSITDVAAEHQTAIQAAAEGISLLFSSGDNGDEVADLGYRTVDYEASDPWVTAVGGTSLKVNRYNGYAGEQGWGTGKSTLTNGKWDPKPPAYVYGGGGGTSKLFTQPWYQKGVVPTSISNYFGNGPHRAVPDVAMDADPQTGFLVGETQAFPNGSTRYAEYRIGGTSLASPLFAGVVAVASQGNHRPLGFLNPSLYSLSGTHALRDVNHGKAVTDAVVRVDYVNGVNAKDGTVTSARTLNQTGTIFTRKGYDDVTGVGSPNGLSFLRALQHR</sequence>
<dbReference type="SUPFAM" id="SSF52743">
    <property type="entry name" value="Subtilisin-like"/>
    <property type="match status" value="1"/>
</dbReference>
<dbReference type="PANTHER" id="PTHR14218">
    <property type="entry name" value="PROTEASE S8 TRIPEPTIDYL PEPTIDASE I CLN2"/>
    <property type="match status" value="1"/>
</dbReference>
<comment type="cofactor">
    <cofactor evidence="1">
        <name>Ca(2+)</name>
        <dbReference type="ChEBI" id="CHEBI:29108"/>
    </cofactor>
</comment>
<dbReference type="OrthoDB" id="3480681at2"/>
<name>A0A563EAM3_9MICO</name>
<dbReference type="Gene3D" id="3.40.50.200">
    <property type="entry name" value="Peptidase S8/S53 domain"/>
    <property type="match status" value="1"/>
</dbReference>
<accession>A0A563EAM3</accession>
<reference evidence="11 12" key="1">
    <citation type="submission" date="2019-05" db="EMBL/GenBank/DDBJ databases">
        <authorList>
            <person name="Lee S.D."/>
        </authorList>
    </citation>
    <scope>NUCLEOTIDE SEQUENCE [LARGE SCALE GENOMIC DNA]</scope>
    <source>
        <strain evidence="11 12">C5-26</strain>
    </source>
</reference>
<evidence type="ECO:0000256" key="1">
    <source>
        <dbReference type="ARBA" id="ARBA00001913"/>
    </source>
</evidence>
<dbReference type="InterPro" id="IPR050819">
    <property type="entry name" value="Tripeptidyl-peptidase_I"/>
</dbReference>
<feature type="region of interest" description="Disordered" evidence="8">
    <location>
        <begin position="188"/>
        <end position="230"/>
    </location>
</feature>
<keyword evidence="9" id="KW-0732">Signal</keyword>
<dbReference type="Pfam" id="PF09286">
    <property type="entry name" value="Pro-kuma_activ"/>
    <property type="match status" value="1"/>
</dbReference>
<keyword evidence="7" id="KW-0865">Zymogen</keyword>
<dbReference type="GO" id="GO:0008240">
    <property type="term" value="F:tripeptidyl-peptidase activity"/>
    <property type="evidence" value="ECO:0007669"/>
    <property type="project" value="TreeGrafter"/>
</dbReference>
<reference evidence="11 12" key="2">
    <citation type="submission" date="2019-08" db="EMBL/GenBank/DDBJ databases">
        <title>Jejuicoccus antrihumi gen. nov., sp. nov., a new member of the family Dermacoccaceae isolated from a cave.</title>
        <authorList>
            <person name="Schumann P."/>
            <person name="Kim I.S."/>
        </authorList>
    </citation>
    <scope>NUCLEOTIDE SEQUENCE [LARGE SCALE GENOMIC DNA]</scope>
    <source>
        <strain evidence="11 12">C5-26</strain>
    </source>
</reference>
<dbReference type="PROSITE" id="PS51695">
    <property type="entry name" value="SEDOLISIN"/>
    <property type="match status" value="1"/>
</dbReference>
<evidence type="ECO:0000313" key="12">
    <source>
        <dbReference type="Proteomes" id="UP000320244"/>
    </source>
</evidence>
<dbReference type="GO" id="GO:0006508">
    <property type="term" value="P:proteolysis"/>
    <property type="evidence" value="ECO:0007669"/>
    <property type="project" value="UniProtKB-KW"/>
</dbReference>
<dbReference type="GO" id="GO:0046872">
    <property type="term" value="F:metal ion binding"/>
    <property type="evidence" value="ECO:0007669"/>
    <property type="project" value="UniProtKB-KW"/>
</dbReference>
<evidence type="ECO:0000256" key="2">
    <source>
        <dbReference type="ARBA" id="ARBA00022670"/>
    </source>
</evidence>
<keyword evidence="4" id="KW-0378">Hydrolase</keyword>
<keyword evidence="2 11" id="KW-0645">Protease</keyword>
<dbReference type="InterPro" id="IPR030400">
    <property type="entry name" value="Sedolisin_dom"/>
</dbReference>
<dbReference type="RefSeq" id="WP_146314627.1">
    <property type="nucleotide sequence ID" value="NZ_VCQV01000001.1"/>
</dbReference>
<dbReference type="PROSITE" id="PS51257">
    <property type="entry name" value="PROKAR_LIPOPROTEIN"/>
    <property type="match status" value="1"/>
</dbReference>
<comment type="caution">
    <text evidence="11">The sequence shown here is derived from an EMBL/GenBank/DDBJ whole genome shotgun (WGS) entry which is preliminary data.</text>
</comment>
<dbReference type="CDD" id="cd11377">
    <property type="entry name" value="Pro-peptidase_S53"/>
    <property type="match status" value="1"/>
</dbReference>
<dbReference type="EMBL" id="VCQV01000001">
    <property type="protein sequence ID" value="TWP38844.1"/>
    <property type="molecule type" value="Genomic_DNA"/>
</dbReference>
<evidence type="ECO:0000256" key="5">
    <source>
        <dbReference type="ARBA" id="ARBA00022825"/>
    </source>
</evidence>
<dbReference type="AlphaFoldDB" id="A0A563EAM3"/>
<keyword evidence="5" id="KW-0720">Serine protease</keyword>
<gene>
    <name evidence="11" type="ORF">FGL98_00040</name>
</gene>
<proteinExistence type="predicted"/>
<evidence type="ECO:0000259" key="10">
    <source>
        <dbReference type="PROSITE" id="PS51695"/>
    </source>
</evidence>
<evidence type="ECO:0000256" key="6">
    <source>
        <dbReference type="ARBA" id="ARBA00022837"/>
    </source>
</evidence>
<evidence type="ECO:0000313" key="11">
    <source>
        <dbReference type="EMBL" id="TWP38844.1"/>
    </source>
</evidence>
<dbReference type="GO" id="GO:0004252">
    <property type="term" value="F:serine-type endopeptidase activity"/>
    <property type="evidence" value="ECO:0007669"/>
    <property type="project" value="InterPro"/>
</dbReference>